<dbReference type="PRINTS" id="PR00691">
    <property type="entry name" value="ADHESINB"/>
</dbReference>
<evidence type="ECO:0008006" key="8">
    <source>
        <dbReference type="Google" id="ProtNLM"/>
    </source>
</evidence>
<dbReference type="GO" id="GO:0007155">
    <property type="term" value="P:cell adhesion"/>
    <property type="evidence" value="ECO:0007669"/>
    <property type="project" value="InterPro"/>
</dbReference>
<dbReference type="Pfam" id="PF01297">
    <property type="entry name" value="ZnuA"/>
    <property type="match status" value="1"/>
</dbReference>
<dbReference type="SUPFAM" id="SSF53807">
    <property type="entry name" value="Helical backbone' metal receptor"/>
    <property type="match status" value="1"/>
</dbReference>
<dbReference type="InterPro" id="IPR050492">
    <property type="entry name" value="Bact_metal-bind_prot9"/>
</dbReference>
<evidence type="ECO:0000256" key="1">
    <source>
        <dbReference type="ARBA" id="ARBA00011028"/>
    </source>
</evidence>
<comment type="caution">
    <text evidence="6">The sequence shown here is derived from an EMBL/GenBank/DDBJ whole genome shotgun (WGS) entry which is preliminary data.</text>
</comment>
<evidence type="ECO:0000256" key="4">
    <source>
        <dbReference type="RuleBase" id="RU003512"/>
    </source>
</evidence>
<dbReference type="GO" id="GO:0046872">
    <property type="term" value="F:metal ion binding"/>
    <property type="evidence" value="ECO:0007669"/>
    <property type="project" value="InterPro"/>
</dbReference>
<reference evidence="6 7" key="1">
    <citation type="journal article" date="2016" name="Nat. Commun.">
        <title>Thousands of microbial genomes shed light on interconnected biogeochemical processes in an aquifer system.</title>
        <authorList>
            <person name="Anantharaman K."/>
            <person name="Brown C.T."/>
            <person name="Hug L.A."/>
            <person name="Sharon I."/>
            <person name="Castelle C.J."/>
            <person name="Probst A.J."/>
            <person name="Thomas B.C."/>
            <person name="Singh A."/>
            <person name="Wilkins M.J."/>
            <person name="Karaoz U."/>
            <person name="Brodie E.L."/>
            <person name="Williams K.H."/>
            <person name="Hubbard S.S."/>
            <person name="Banfield J.F."/>
        </authorList>
    </citation>
    <scope>NUCLEOTIDE SEQUENCE [LARGE SCALE GENOMIC DNA]</scope>
</reference>
<dbReference type="Proteomes" id="UP000183317">
    <property type="component" value="Unassembled WGS sequence"/>
</dbReference>
<dbReference type="GO" id="GO:0030001">
    <property type="term" value="P:metal ion transport"/>
    <property type="evidence" value="ECO:0007669"/>
    <property type="project" value="InterPro"/>
</dbReference>
<gene>
    <name evidence="6" type="ORF">A3J13_00310</name>
</gene>
<dbReference type="PANTHER" id="PTHR42953:SF3">
    <property type="entry name" value="HIGH-AFFINITY ZINC UPTAKE SYSTEM PROTEIN ZNUA"/>
    <property type="match status" value="1"/>
</dbReference>
<feature type="coiled-coil region" evidence="5">
    <location>
        <begin position="166"/>
        <end position="197"/>
    </location>
</feature>
<accession>A0A1F5MFD5</accession>
<dbReference type="InterPro" id="IPR006127">
    <property type="entry name" value="ZnuA-like"/>
</dbReference>
<evidence type="ECO:0000256" key="2">
    <source>
        <dbReference type="ARBA" id="ARBA00022448"/>
    </source>
</evidence>
<evidence type="ECO:0000313" key="7">
    <source>
        <dbReference type="Proteomes" id="UP000183317"/>
    </source>
</evidence>
<dbReference type="EMBL" id="MFDU01000049">
    <property type="protein sequence ID" value="OGE64073.1"/>
    <property type="molecule type" value="Genomic_DNA"/>
</dbReference>
<evidence type="ECO:0000256" key="3">
    <source>
        <dbReference type="ARBA" id="ARBA00022729"/>
    </source>
</evidence>
<dbReference type="Gene3D" id="3.40.50.1980">
    <property type="entry name" value="Nitrogenase molybdenum iron protein domain"/>
    <property type="match status" value="2"/>
</dbReference>
<proteinExistence type="inferred from homology"/>
<dbReference type="InterPro" id="IPR006129">
    <property type="entry name" value="AdhesinB"/>
</dbReference>
<dbReference type="AlphaFoldDB" id="A0A1F5MFD5"/>
<sequence>MNKTILFFILGLILITVVSFLFKAGLLKSPSPNGNKSNKIQVVTSFYPLYFFASKVGGDKADVFNVTPASAEPHDYEPTAQEIVRIQNSQLLILNGGVEPWGDKIKDELSDKNTVVVIAGEGLLTQQILEEGKTKEDPHIWLSPRLAKQEVNKILEGFKKADQQNSKYYETNAQILNEQLDELNMQYKKSLANCQKKDFITSHAAFGYLAHEYGLNQVAITGVSPDEEPSAQKLAELADFVTKNNIKYIFFESLVSPKLSQTLALETGTKTLVLDPLEGIPQEEMQKGSTYMSIMQINLNNLQTALECIK</sequence>
<protein>
    <recommendedName>
        <fullName evidence="8">ABC transporter substrate-binding protein</fullName>
    </recommendedName>
</protein>
<comment type="similarity">
    <text evidence="1 4">Belongs to the bacterial solute-binding protein 9 family.</text>
</comment>
<organism evidence="6 7">
    <name type="scientific">Candidatus Daviesbacteria bacterium RIFCSPLOWO2_02_FULL_36_8</name>
    <dbReference type="NCBI Taxonomy" id="1797793"/>
    <lineage>
        <taxon>Bacteria</taxon>
        <taxon>Candidatus Daviesiibacteriota</taxon>
    </lineage>
</organism>
<dbReference type="PANTHER" id="PTHR42953">
    <property type="entry name" value="HIGH-AFFINITY ZINC UPTAKE SYSTEM PROTEIN ZNUA-RELATED"/>
    <property type="match status" value="1"/>
</dbReference>
<evidence type="ECO:0000313" key="6">
    <source>
        <dbReference type="EMBL" id="OGE64073.1"/>
    </source>
</evidence>
<keyword evidence="3" id="KW-0732">Signal</keyword>
<name>A0A1F5MFD5_9BACT</name>
<dbReference type="PRINTS" id="PR00690">
    <property type="entry name" value="ADHESNFAMILY"/>
</dbReference>
<keyword evidence="5" id="KW-0175">Coiled coil</keyword>
<keyword evidence="2 4" id="KW-0813">Transport</keyword>
<evidence type="ECO:0000256" key="5">
    <source>
        <dbReference type="SAM" id="Coils"/>
    </source>
</evidence>
<dbReference type="InterPro" id="IPR006128">
    <property type="entry name" value="Lipoprotein_PsaA-like"/>
</dbReference>